<sequence length="940" mass="96782">MDLRRYMRVFLLLLCVAGMANSYGQGCDTATAPVFSKSCFTEYFTNIHATGDMGTTSTISVNATSCTGTYTDLSATQGIDAPVGAKVYLHISRYTTHYTGYVSVYIDWNRDNIFGSTEYANWPANPTPDVELGPTVMDSVYEISLVCGAPAGRYHMRVMLSEARNNTDAPCIGTYGQAYDFYFNSYCPNNILVGDTLLCRNDTATLRASYGCGEWESSNSIYVSVDTNGVITSGTATGTAIITYSSIACGRSTVVVSVAPATIAMPTPLCIGGIATATSWPAGGSWSIGSSYVAIISASGATCDVTGVHAGSTALTYTFGDCSASMPMNIYSNVSVSGDAIVCPAGTKALSVVPPGGTWSSNNTSIATIGTGGVVTGVIPGTVIITYTAPYGGCMGYKIMTVEDVITPYEVDVCAGATTTLTATPSGGTWALHFTASGMTHSSDGVLSGIYTYRDGSMATYTTPAGCQGTTLVNVNSARIHLPDAICIGSSIQVWISFNPELPPSPVSGVMLSSSDPSVATANGSTGYVTGVATGTAIITYTMTPGCIATKTVAVGTTPLMPTMNLCMGNILDFSIDGDGTWTSSDIAVVDVELNDGLVTTVGTGTANITFTPASYFGAGCPVVHQIAVLESPIVSGTSTVCQGSTITLTGSPSGGTWYSSNLQASVSGGGVVAGMAAGTPTIVYVASNGCEATKVVTVYGMPAISGASSVCAPTTLSSNMSGGTWSSGNIGLATVTSGGIVTSLAYGSVLISYTSMQGCVGTYSITSLKPQITNSNDNYCITGTGYSLTGSPTGGVWTSSDPSLLSISPSGDITIRDNDPGGSVVLMYDLGSCPVSKTVTVRNRPELITVSGLPVVYLSSHVIYGVAMNYSPWASSAPWGPSYGFSQEPVATPRVNIYSNFTGDLTVAPASVGKGYFCIFIQLEGKLCYSKKVKVFVLY</sequence>
<dbReference type="Pfam" id="PF20009">
    <property type="entry name" value="GEVED"/>
    <property type="match status" value="1"/>
</dbReference>
<dbReference type="InterPro" id="IPR045474">
    <property type="entry name" value="GEVED"/>
</dbReference>
<keyword evidence="4" id="KW-1185">Reference proteome</keyword>
<dbReference type="RefSeq" id="WP_345078875.1">
    <property type="nucleotide sequence ID" value="NZ_BAABFA010000007.1"/>
</dbReference>
<feature type="signal peptide" evidence="1">
    <location>
        <begin position="1"/>
        <end position="22"/>
    </location>
</feature>
<accession>A0ABP8N993</accession>
<feature type="domain" description="BIG2" evidence="2">
    <location>
        <begin position="532"/>
        <end position="622"/>
    </location>
</feature>
<evidence type="ECO:0000256" key="1">
    <source>
        <dbReference type="SAM" id="SignalP"/>
    </source>
</evidence>
<dbReference type="EMBL" id="BAABFA010000007">
    <property type="protein sequence ID" value="GAA4462065.1"/>
    <property type="molecule type" value="Genomic_DNA"/>
</dbReference>
<feature type="domain" description="BIG2" evidence="2">
    <location>
        <begin position="330"/>
        <end position="399"/>
    </location>
</feature>
<protein>
    <recommendedName>
        <fullName evidence="2">BIG2 domain-containing protein</fullName>
    </recommendedName>
</protein>
<evidence type="ECO:0000313" key="3">
    <source>
        <dbReference type="EMBL" id="GAA4462065.1"/>
    </source>
</evidence>
<dbReference type="Proteomes" id="UP001500067">
    <property type="component" value="Unassembled WGS sequence"/>
</dbReference>
<dbReference type="SMART" id="SM00635">
    <property type="entry name" value="BID_2"/>
    <property type="match status" value="3"/>
</dbReference>
<proteinExistence type="predicted"/>
<organism evidence="3 4">
    <name type="scientific">Nemorincola caseinilytica</name>
    <dbReference type="NCBI Taxonomy" id="2054315"/>
    <lineage>
        <taxon>Bacteria</taxon>
        <taxon>Pseudomonadati</taxon>
        <taxon>Bacteroidota</taxon>
        <taxon>Chitinophagia</taxon>
        <taxon>Chitinophagales</taxon>
        <taxon>Chitinophagaceae</taxon>
        <taxon>Nemorincola</taxon>
    </lineage>
</organism>
<evidence type="ECO:0000313" key="4">
    <source>
        <dbReference type="Proteomes" id="UP001500067"/>
    </source>
</evidence>
<evidence type="ECO:0000259" key="2">
    <source>
        <dbReference type="SMART" id="SM00635"/>
    </source>
</evidence>
<feature type="domain" description="BIG2" evidence="2">
    <location>
        <begin position="629"/>
        <end position="697"/>
    </location>
</feature>
<comment type="caution">
    <text evidence="3">The sequence shown here is derived from an EMBL/GenBank/DDBJ whole genome shotgun (WGS) entry which is preliminary data.</text>
</comment>
<dbReference type="SUPFAM" id="SSF49373">
    <property type="entry name" value="Invasin/intimin cell-adhesion fragments"/>
    <property type="match status" value="4"/>
</dbReference>
<dbReference type="InterPro" id="IPR008964">
    <property type="entry name" value="Invasin/intimin_cell_adhesion"/>
</dbReference>
<name>A0ABP8N993_9BACT</name>
<keyword evidence="1" id="KW-0732">Signal</keyword>
<dbReference type="Gene3D" id="2.60.40.1080">
    <property type="match status" value="3"/>
</dbReference>
<feature type="chain" id="PRO_5045235162" description="BIG2 domain-containing protein" evidence="1">
    <location>
        <begin position="23"/>
        <end position="940"/>
    </location>
</feature>
<dbReference type="InterPro" id="IPR003343">
    <property type="entry name" value="Big_2"/>
</dbReference>
<reference evidence="4" key="1">
    <citation type="journal article" date="2019" name="Int. J. Syst. Evol. Microbiol.">
        <title>The Global Catalogue of Microorganisms (GCM) 10K type strain sequencing project: providing services to taxonomists for standard genome sequencing and annotation.</title>
        <authorList>
            <consortium name="The Broad Institute Genomics Platform"/>
            <consortium name="The Broad Institute Genome Sequencing Center for Infectious Disease"/>
            <person name="Wu L."/>
            <person name="Ma J."/>
        </authorList>
    </citation>
    <scope>NUCLEOTIDE SEQUENCE [LARGE SCALE GENOMIC DNA]</scope>
    <source>
        <strain evidence="4">JCM 32105</strain>
    </source>
</reference>
<gene>
    <name evidence="3" type="ORF">GCM10023093_07900</name>
</gene>